<feature type="region of interest" description="Disordered" evidence="1">
    <location>
        <begin position="409"/>
        <end position="599"/>
    </location>
</feature>
<evidence type="ECO:0000313" key="4">
    <source>
        <dbReference type="EMBL" id="REG28663.1"/>
    </source>
</evidence>
<feature type="region of interest" description="Disordered" evidence="1">
    <location>
        <begin position="294"/>
        <end position="381"/>
    </location>
</feature>
<sequence>MRFVCDSCRAQYMISDDKVGAKGVKVRCKKCGYNIVVRPAGSEPVKEEGTSGEAAGGAAASQGQSANDGFGLPPTLGTPPEGGIFSGVEDDELGAVFDQVLNSGSHRIPAGEASGPAQLDSSALSDAGETVRKLAEAEGNAKSAASHEWFVAIDEKQVGPLSMDKVKDYWDRGEVGPDSLCWRAGFSDWIPLSEASELASVLAPRPTKPVIVEPAPMASSAPVASGPVESAFASGLAKPAKSDTPAPVPTAQETGWKPSAASVLASLVKEENEALSKPASKAAPVEEKKGKPAALGLLDVPPPESAPGAAQSPLMAEPPAPAPYLQPAPAPAYAQPPPQAYAQPMAQPYPPPQQYAPPAQQYAPPPGYPGYPPQAAPAPKQGGKMGMIIGAVAVVLLLVGGGAFFATRSSEQPTPVPQPTGTQQMAQAPAKPVEALPMPPPPAAVAQNTATPAAGTTAQPAATQPATAPATAPTTAPAVAAAGTPGTTTATPPPATEPVKPAEPAKTEPQQVARAEVPSKRTPTTPVSRPAPSRTSSDDEEPVRSKPQPAKSGGSADDEFDELFGTKKPSSSAKSDTVSANGRTAYIPPEPGGGGAAQEKLGQSDIMQVVLANKPAIIKCVNEQKKKDPGLSGKLVMRWTIQTNGKTKNVSCQTSEFRTTYMATCISGLIKGWSFPKHKVQGDPIDFPFTF</sequence>
<reference evidence="4 5" key="1">
    <citation type="submission" date="2018-08" db="EMBL/GenBank/DDBJ databases">
        <title>Genomic Encyclopedia of Archaeal and Bacterial Type Strains, Phase II (KMG-II): from individual species to whole genera.</title>
        <authorList>
            <person name="Goeker M."/>
        </authorList>
    </citation>
    <scope>NUCLEOTIDE SEQUENCE [LARGE SCALE GENOMIC DNA]</scope>
    <source>
        <strain evidence="4 5">DSM 2261</strain>
    </source>
</reference>
<feature type="region of interest" description="Disordered" evidence="1">
    <location>
        <begin position="42"/>
        <end position="83"/>
    </location>
</feature>
<feature type="compositionally biased region" description="Low complexity" evidence="1">
    <location>
        <begin position="419"/>
        <end position="436"/>
    </location>
</feature>
<dbReference type="InterPro" id="IPR011723">
    <property type="entry name" value="Znf/thioredoxin_put"/>
</dbReference>
<dbReference type="NCBIfam" id="NF033768">
    <property type="entry name" value="myxo_SS_tail"/>
    <property type="match status" value="1"/>
</dbReference>
<organism evidence="4 5">
    <name type="scientific">Archangium gephyra</name>
    <dbReference type="NCBI Taxonomy" id="48"/>
    <lineage>
        <taxon>Bacteria</taxon>
        <taxon>Pseudomonadati</taxon>
        <taxon>Myxococcota</taxon>
        <taxon>Myxococcia</taxon>
        <taxon>Myxococcales</taxon>
        <taxon>Cystobacterineae</taxon>
        <taxon>Archangiaceae</taxon>
        <taxon>Archangium</taxon>
    </lineage>
</organism>
<dbReference type="Pfam" id="PF13717">
    <property type="entry name" value="Zn_ribbon_4"/>
    <property type="match status" value="1"/>
</dbReference>
<evidence type="ECO:0000259" key="3">
    <source>
        <dbReference type="Pfam" id="PF14237"/>
    </source>
</evidence>
<feature type="compositionally biased region" description="Low complexity" evidence="1">
    <location>
        <begin position="51"/>
        <end position="83"/>
    </location>
</feature>
<evidence type="ECO:0000259" key="2">
    <source>
        <dbReference type="Pfam" id="PF13717"/>
    </source>
</evidence>
<evidence type="ECO:0000313" key="5">
    <source>
        <dbReference type="Proteomes" id="UP000256345"/>
    </source>
</evidence>
<name>A0ABX9JWS3_9BACT</name>
<dbReference type="InterPro" id="IPR025640">
    <property type="entry name" value="GYF_2"/>
</dbReference>
<comment type="caution">
    <text evidence="4">The sequence shown here is derived from an EMBL/GenBank/DDBJ whole genome shotgun (WGS) entry which is preliminary data.</text>
</comment>
<evidence type="ECO:0000256" key="1">
    <source>
        <dbReference type="SAM" id="MobiDB-lite"/>
    </source>
</evidence>
<feature type="domain" description="Zinc finger/thioredoxin putative" evidence="2">
    <location>
        <begin position="1"/>
        <end position="33"/>
    </location>
</feature>
<feature type="region of interest" description="Disordered" evidence="1">
    <location>
        <begin position="235"/>
        <end position="257"/>
    </location>
</feature>
<keyword evidence="5" id="KW-1185">Reference proteome</keyword>
<dbReference type="RefSeq" id="WP_047856732.1">
    <property type="nucleotide sequence ID" value="NZ_CP011509.1"/>
</dbReference>
<proteinExistence type="predicted"/>
<feature type="domain" description="GYF" evidence="3">
    <location>
        <begin position="149"/>
        <end position="198"/>
    </location>
</feature>
<dbReference type="InterPro" id="IPR049806">
    <property type="entry name" value="MasK-like_C"/>
</dbReference>
<dbReference type="Proteomes" id="UP000256345">
    <property type="component" value="Unassembled WGS sequence"/>
</dbReference>
<feature type="compositionally biased region" description="Polar residues" evidence="1">
    <location>
        <begin position="568"/>
        <end position="582"/>
    </location>
</feature>
<feature type="compositionally biased region" description="Low complexity" evidence="1">
    <location>
        <begin position="444"/>
        <end position="490"/>
    </location>
</feature>
<feature type="compositionally biased region" description="Pro residues" evidence="1">
    <location>
        <begin position="363"/>
        <end position="376"/>
    </location>
</feature>
<dbReference type="Pfam" id="PF14237">
    <property type="entry name" value="GYF_2"/>
    <property type="match status" value="1"/>
</dbReference>
<dbReference type="EMBL" id="QUMU01000008">
    <property type="protein sequence ID" value="REG28663.1"/>
    <property type="molecule type" value="Genomic_DNA"/>
</dbReference>
<dbReference type="NCBIfam" id="NF033761">
    <property type="entry name" value="gliding_GltJ"/>
    <property type="match status" value="1"/>
</dbReference>
<protein>
    <submittedName>
        <fullName evidence="4">Zn finger-like uncharacterized protein</fullName>
    </submittedName>
</protein>
<accession>A0ABX9JWS3</accession>
<dbReference type="NCBIfam" id="TIGR02098">
    <property type="entry name" value="MJ0042_CXXC"/>
    <property type="match status" value="1"/>
</dbReference>
<feature type="compositionally biased region" description="Pro residues" evidence="1">
    <location>
        <begin position="316"/>
        <end position="339"/>
    </location>
</feature>
<gene>
    <name evidence="4" type="ORF">ATI61_108201</name>
</gene>